<feature type="region of interest" description="Disordered" evidence="1">
    <location>
        <begin position="24"/>
        <end position="43"/>
    </location>
</feature>
<dbReference type="InterPro" id="IPR036365">
    <property type="entry name" value="PGBD-like_sf"/>
</dbReference>
<dbReference type="PROSITE" id="PS51257">
    <property type="entry name" value="PROKAR_LIPOPROTEIN"/>
    <property type="match status" value="1"/>
</dbReference>
<dbReference type="EMBL" id="SMRS01000003">
    <property type="protein sequence ID" value="KAA0875246.1"/>
    <property type="molecule type" value="Genomic_DNA"/>
</dbReference>
<name>A0A5A9W3C9_9GAMM</name>
<dbReference type="AlphaFoldDB" id="A0A5A9W3C9"/>
<organism evidence="4 5">
    <name type="scientific">Nitrincola tapanii</name>
    <dbReference type="NCBI Taxonomy" id="1708751"/>
    <lineage>
        <taxon>Bacteria</taxon>
        <taxon>Pseudomonadati</taxon>
        <taxon>Pseudomonadota</taxon>
        <taxon>Gammaproteobacteria</taxon>
        <taxon>Oceanospirillales</taxon>
        <taxon>Oceanospirillaceae</taxon>
        <taxon>Nitrincola</taxon>
    </lineage>
</organism>
<dbReference type="RefSeq" id="WP_149390254.1">
    <property type="nucleotide sequence ID" value="NZ_SMRS01000003.1"/>
</dbReference>
<accession>A0A5A9W3C9</accession>
<evidence type="ECO:0000256" key="1">
    <source>
        <dbReference type="SAM" id="MobiDB-lite"/>
    </source>
</evidence>
<gene>
    <name evidence="4" type="ORF">E1H14_04410</name>
</gene>
<evidence type="ECO:0000256" key="2">
    <source>
        <dbReference type="SAM" id="SignalP"/>
    </source>
</evidence>
<dbReference type="Pfam" id="PF01471">
    <property type="entry name" value="PG_binding_1"/>
    <property type="match status" value="1"/>
</dbReference>
<dbReference type="InterPro" id="IPR036366">
    <property type="entry name" value="PGBDSf"/>
</dbReference>
<protein>
    <recommendedName>
        <fullName evidence="3">Peptidoglycan binding-like domain-containing protein</fullName>
    </recommendedName>
</protein>
<comment type="caution">
    <text evidence="4">The sequence shown here is derived from an EMBL/GenBank/DDBJ whole genome shotgun (WGS) entry which is preliminary data.</text>
</comment>
<dbReference type="Gene3D" id="1.10.101.10">
    <property type="entry name" value="PGBD-like superfamily/PGBD"/>
    <property type="match status" value="1"/>
</dbReference>
<feature type="chain" id="PRO_5023139406" description="Peptidoglycan binding-like domain-containing protein" evidence="2">
    <location>
        <begin position="22"/>
        <end position="379"/>
    </location>
</feature>
<keyword evidence="2" id="KW-0732">Signal</keyword>
<proteinExistence type="predicted"/>
<evidence type="ECO:0000259" key="3">
    <source>
        <dbReference type="Pfam" id="PF01471"/>
    </source>
</evidence>
<dbReference type="OrthoDB" id="5622735at2"/>
<feature type="domain" description="Peptidoglycan binding-like" evidence="3">
    <location>
        <begin position="322"/>
        <end position="364"/>
    </location>
</feature>
<keyword evidence="5" id="KW-1185">Reference proteome</keyword>
<feature type="signal peptide" evidence="2">
    <location>
        <begin position="1"/>
        <end position="21"/>
    </location>
</feature>
<dbReference type="Proteomes" id="UP000325302">
    <property type="component" value="Unassembled WGS sequence"/>
</dbReference>
<evidence type="ECO:0000313" key="4">
    <source>
        <dbReference type="EMBL" id="KAA0875246.1"/>
    </source>
</evidence>
<sequence length="379" mass="41412">MKTSYLLSALIAVMASGCVHLPTSISNDPSRSDTENSISYQEGSDEISPALLQSGLSLGIFERGRGTSDATLSSQPLDAENMIATPAWSAVSQDVAIAPGQCWVQAVVHPKPIPQTYEVIIKDSVNKLEITPAQWGTGLTQVVTKEGTVTYRIEPPTFKEVTERVEIRPEVRRSVVVPAVFEERQDVVVVEASRTVLEPCKAAGVTFSTEAAVQALCARELPAKTQTLVRQVLVQPETTRIEVEPAEYKEIKRWVVETPARAIPVQEAPELTDVEVERLLAAERVLQSMIPAETDQIHTTRFEGEARIVSRQALCRQDLNEDLVVGLQQALKERGMDPGRIDGKLGPRTLSALLQYQRAQGLAAGALTYESLEHLGVSL</sequence>
<dbReference type="SUPFAM" id="SSF47090">
    <property type="entry name" value="PGBD-like"/>
    <property type="match status" value="1"/>
</dbReference>
<evidence type="ECO:0000313" key="5">
    <source>
        <dbReference type="Proteomes" id="UP000325302"/>
    </source>
</evidence>
<reference evidence="4 5" key="1">
    <citation type="submission" date="2019-03" db="EMBL/GenBank/DDBJ databases">
        <title>Nitrincola sp. nov. isolated from an Indian soda lake.</title>
        <authorList>
            <person name="Joshi A."/>
            <person name="Thite S.V."/>
            <person name="Joseph N."/>
            <person name="Dhotre D."/>
            <person name="Moorthy M."/>
            <person name="Shouche Y.S."/>
        </authorList>
    </citation>
    <scope>NUCLEOTIDE SEQUENCE [LARGE SCALE GENOMIC DNA]</scope>
    <source>
        <strain evidence="4 5">MEB193</strain>
    </source>
</reference>
<feature type="compositionally biased region" description="Polar residues" evidence="1">
    <location>
        <begin position="24"/>
        <end position="42"/>
    </location>
</feature>
<dbReference type="InterPro" id="IPR002477">
    <property type="entry name" value="Peptidoglycan-bd-like"/>
</dbReference>